<dbReference type="PANTHER" id="PTHR11895">
    <property type="entry name" value="TRANSAMIDASE"/>
    <property type="match status" value="1"/>
</dbReference>
<evidence type="ECO:0000313" key="2">
    <source>
        <dbReference type="EMBL" id="KTB32995.1"/>
    </source>
</evidence>
<dbReference type="InterPro" id="IPR000120">
    <property type="entry name" value="Amidase"/>
</dbReference>
<protein>
    <submittedName>
        <fullName evidence="2">Putative amidase signature enzyme</fullName>
    </submittedName>
</protein>
<sequence>MSVVSLKISPDNPIRKDDLDAVLAKLGQELKPEEEGDYLTLLQAIHDSAQVVLNLPAMNVFKLAEYHPTTDLVRFPRTDIHFPDSSENTHGGWGWKFTARDKDENHGILSGKTIVYKDNIIVAGVGCLLGTDVFTDWSLKKNPDVDATVVTRSLEAGAMAIGKAVCENISLSASSFSPATGPVHNPYAKGYSTAGSSSGCGVLVALGEADLAIGGDQGGSIRLPGEWCGLYGFKPTFGLVPYTGIASLEPSIDHAGPMTRTCLDNAILLKAIAGRDEFDDRTYGAPLPKDVPDYPAILDSVRAKSRPLDGLRVGLLKEGFEICTKGGANDPRVGEKVKEAAKKFEDLGATVEEVSIPMHTIAPSLWAAVARMGAIRGLLGGTAGRIGYYMNDLAMKMRNIQTEEGWNKLPWTPKNTILNGTYLWSAHPELYGKAMNQIHHLRAKYDEALAQFDVLALPTTPFLPNRHAPPSTGVLEKISKSVGQTLNTCPFNLSGHPALSMPIGMLSSLDDSSIRFPVSMQIVGKHLDESTIYKAAFSWEGRYNWKEL</sequence>
<accession>A0A0W0F9G1</accession>
<comment type="caution">
    <text evidence="2">The sequence shown here is derived from an EMBL/GenBank/DDBJ whole genome shotgun (WGS) entry which is preliminary data.</text>
</comment>
<feature type="domain" description="Amidase" evidence="1">
    <location>
        <begin position="102"/>
        <end position="532"/>
    </location>
</feature>
<dbReference type="Pfam" id="PF01425">
    <property type="entry name" value="Amidase"/>
    <property type="match status" value="1"/>
</dbReference>
<dbReference type="GO" id="GO:0003824">
    <property type="term" value="F:catalytic activity"/>
    <property type="evidence" value="ECO:0007669"/>
    <property type="project" value="InterPro"/>
</dbReference>
<proteinExistence type="predicted"/>
<name>A0A0W0F9G1_MONRR</name>
<dbReference type="Proteomes" id="UP000054988">
    <property type="component" value="Unassembled WGS sequence"/>
</dbReference>
<dbReference type="SUPFAM" id="SSF75304">
    <property type="entry name" value="Amidase signature (AS) enzymes"/>
    <property type="match status" value="1"/>
</dbReference>
<dbReference type="InterPro" id="IPR023631">
    <property type="entry name" value="Amidase_dom"/>
</dbReference>
<dbReference type="EMBL" id="LATX01002192">
    <property type="protein sequence ID" value="KTB32995.1"/>
    <property type="molecule type" value="Genomic_DNA"/>
</dbReference>
<dbReference type="AlphaFoldDB" id="A0A0W0F9G1"/>
<organism evidence="2 3">
    <name type="scientific">Moniliophthora roreri</name>
    <name type="common">Frosty pod rot fungus</name>
    <name type="synonym">Monilia roreri</name>
    <dbReference type="NCBI Taxonomy" id="221103"/>
    <lineage>
        <taxon>Eukaryota</taxon>
        <taxon>Fungi</taxon>
        <taxon>Dikarya</taxon>
        <taxon>Basidiomycota</taxon>
        <taxon>Agaricomycotina</taxon>
        <taxon>Agaricomycetes</taxon>
        <taxon>Agaricomycetidae</taxon>
        <taxon>Agaricales</taxon>
        <taxon>Marasmiineae</taxon>
        <taxon>Marasmiaceae</taxon>
        <taxon>Moniliophthora</taxon>
    </lineage>
</organism>
<evidence type="ECO:0000259" key="1">
    <source>
        <dbReference type="Pfam" id="PF01425"/>
    </source>
</evidence>
<evidence type="ECO:0000313" key="3">
    <source>
        <dbReference type="Proteomes" id="UP000054988"/>
    </source>
</evidence>
<dbReference type="Gene3D" id="3.90.1300.10">
    <property type="entry name" value="Amidase signature (AS) domain"/>
    <property type="match status" value="1"/>
</dbReference>
<dbReference type="PANTHER" id="PTHR11895:SF83">
    <property type="entry name" value="AMIDASE"/>
    <property type="match status" value="1"/>
</dbReference>
<reference evidence="2 3" key="1">
    <citation type="submission" date="2015-12" db="EMBL/GenBank/DDBJ databases">
        <title>Draft genome sequence of Moniliophthora roreri, the causal agent of frosty pod rot of cacao.</title>
        <authorList>
            <person name="Aime M.C."/>
            <person name="Diaz-Valderrama J.R."/>
            <person name="Kijpornyongpan T."/>
            <person name="Phillips-Mora W."/>
        </authorList>
    </citation>
    <scope>NUCLEOTIDE SEQUENCE [LARGE SCALE GENOMIC DNA]</scope>
    <source>
        <strain evidence="2 3">MCA 2952</strain>
    </source>
</reference>
<gene>
    <name evidence="2" type="ORF">WG66_14323</name>
</gene>
<dbReference type="eggNOG" id="KOG1211">
    <property type="taxonomic scope" value="Eukaryota"/>
</dbReference>
<dbReference type="InterPro" id="IPR036928">
    <property type="entry name" value="AS_sf"/>
</dbReference>